<dbReference type="AlphaFoldDB" id="A0A1G6A3T5"/>
<keyword evidence="9" id="KW-1185">Reference proteome</keyword>
<evidence type="ECO:0000256" key="4">
    <source>
        <dbReference type="ARBA" id="ARBA00023004"/>
    </source>
</evidence>
<sequence>MFNIAPMTGNVIKNLLTKKSTRQYPFVVREPFEISRGELYNDIDNCIFCSTCARKCPAQCITVDKKTGIWTCDPFACVFCGTCVDTCPTNCLHHKRTWRAVTGEREMITMQGTPPQPKKKAAAKEKTEE</sequence>
<dbReference type="InterPro" id="IPR017900">
    <property type="entry name" value="4Fe4S_Fe_S_CS"/>
</dbReference>
<evidence type="ECO:0000256" key="6">
    <source>
        <dbReference type="SAM" id="MobiDB-lite"/>
    </source>
</evidence>
<keyword evidence="3" id="KW-0677">Repeat</keyword>
<feature type="domain" description="4Fe-4S ferredoxin-type" evidence="7">
    <location>
        <begin position="68"/>
        <end position="97"/>
    </location>
</feature>
<dbReference type="Proteomes" id="UP000198771">
    <property type="component" value="Unassembled WGS sequence"/>
</dbReference>
<dbReference type="Gene3D" id="3.30.70.3270">
    <property type="match status" value="1"/>
</dbReference>
<protein>
    <submittedName>
        <fullName evidence="8">Formate hydrogenlyase subunit 6/NADH:ubiquinone oxidoreductase subunit (Chain I)</fullName>
    </submittedName>
</protein>
<reference evidence="8 9" key="1">
    <citation type="submission" date="2016-10" db="EMBL/GenBank/DDBJ databases">
        <authorList>
            <person name="de Groot N.N."/>
        </authorList>
    </citation>
    <scope>NUCLEOTIDE SEQUENCE [LARGE SCALE GENOMIC DNA]</scope>
    <source>
        <strain evidence="8 9">ASO4-2</strain>
    </source>
</reference>
<feature type="domain" description="4Fe-4S ferredoxin-type" evidence="7">
    <location>
        <begin position="37"/>
        <end position="66"/>
    </location>
</feature>
<evidence type="ECO:0000256" key="2">
    <source>
        <dbReference type="ARBA" id="ARBA00022723"/>
    </source>
</evidence>
<feature type="region of interest" description="Disordered" evidence="6">
    <location>
        <begin position="108"/>
        <end position="129"/>
    </location>
</feature>
<dbReference type="GO" id="GO:0051539">
    <property type="term" value="F:4 iron, 4 sulfur cluster binding"/>
    <property type="evidence" value="ECO:0007669"/>
    <property type="project" value="UniProtKB-KW"/>
</dbReference>
<evidence type="ECO:0000259" key="7">
    <source>
        <dbReference type="PROSITE" id="PS51379"/>
    </source>
</evidence>
<dbReference type="GO" id="GO:0016651">
    <property type="term" value="F:oxidoreductase activity, acting on NAD(P)H"/>
    <property type="evidence" value="ECO:0007669"/>
    <property type="project" value="InterPro"/>
</dbReference>
<dbReference type="InterPro" id="IPR010226">
    <property type="entry name" value="NADH_quinone_OxRdtase_chainI"/>
</dbReference>
<evidence type="ECO:0000256" key="3">
    <source>
        <dbReference type="ARBA" id="ARBA00022737"/>
    </source>
</evidence>
<dbReference type="PROSITE" id="PS00198">
    <property type="entry name" value="4FE4S_FER_1"/>
    <property type="match status" value="1"/>
</dbReference>
<name>A0A1G6A3T5_9BACT</name>
<keyword evidence="8" id="KW-0456">Lyase</keyword>
<dbReference type="EMBL" id="FMXO01000001">
    <property type="protein sequence ID" value="SDB02886.1"/>
    <property type="molecule type" value="Genomic_DNA"/>
</dbReference>
<accession>A0A1G6A3T5</accession>
<dbReference type="RefSeq" id="WP_092116160.1">
    <property type="nucleotide sequence ID" value="NZ_FMXO01000001.1"/>
</dbReference>
<dbReference type="SUPFAM" id="SSF46548">
    <property type="entry name" value="alpha-helical ferredoxin"/>
    <property type="match status" value="1"/>
</dbReference>
<dbReference type="InterPro" id="IPR017896">
    <property type="entry name" value="4Fe4S_Fe-S-bd"/>
</dbReference>
<keyword evidence="5" id="KW-0411">Iron-sulfur</keyword>
<dbReference type="Pfam" id="PF12838">
    <property type="entry name" value="Fer4_7"/>
    <property type="match status" value="1"/>
</dbReference>
<keyword evidence="2" id="KW-0479">Metal-binding</keyword>
<organism evidence="8 9">
    <name type="scientific">Desulfonatronum thiosulfatophilum</name>
    <dbReference type="NCBI Taxonomy" id="617002"/>
    <lineage>
        <taxon>Bacteria</taxon>
        <taxon>Pseudomonadati</taxon>
        <taxon>Thermodesulfobacteriota</taxon>
        <taxon>Desulfovibrionia</taxon>
        <taxon>Desulfovibrionales</taxon>
        <taxon>Desulfonatronaceae</taxon>
        <taxon>Desulfonatronum</taxon>
    </lineage>
</organism>
<evidence type="ECO:0000313" key="9">
    <source>
        <dbReference type="Proteomes" id="UP000198771"/>
    </source>
</evidence>
<keyword evidence="1" id="KW-0004">4Fe-4S</keyword>
<evidence type="ECO:0000256" key="1">
    <source>
        <dbReference type="ARBA" id="ARBA00022485"/>
    </source>
</evidence>
<dbReference type="GO" id="GO:0016829">
    <property type="term" value="F:lyase activity"/>
    <property type="evidence" value="ECO:0007669"/>
    <property type="project" value="UniProtKB-KW"/>
</dbReference>
<evidence type="ECO:0000256" key="5">
    <source>
        <dbReference type="ARBA" id="ARBA00023014"/>
    </source>
</evidence>
<dbReference type="OrthoDB" id="9808559at2"/>
<keyword evidence="8" id="KW-0830">Ubiquinone</keyword>
<proteinExistence type="predicted"/>
<dbReference type="GO" id="GO:0046872">
    <property type="term" value="F:metal ion binding"/>
    <property type="evidence" value="ECO:0007669"/>
    <property type="project" value="UniProtKB-KW"/>
</dbReference>
<dbReference type="PANTHER" id="PTHR10849">
    <property type="entry name" value="NADH DEHYDROGENASE UBIQUINONE IRON-SULFUR PROTEIN 8, MITOCHONDRIAL"/>
    <property type="match status" value="1"/>
</dbReference>
<dbReference type="GO" id="GO:0016020">
    <property type="term" value="C:membrane"/>
    <property type="evidence" value="ECO:0007669"/>
    <property type="project" value="InterPro"/>
</dbReference>
<evidence type="ECO:0000313" key="8">
    <source>
        <dbReference type="EMBL" id="SDB02886.1"/>
    </source>
</evidence>
<keyword evidence="4" id="KW-0408">Iron</keyword>
<gene>
    <name evidence="8" type="ORF">SAMN05660653_00116</name>
</gene>
<dbReference type="PROSITE" id="PS51379">
    <property type="entry name" value="4FE4S_FER_2"/>
    <property type="match status" value="2"/>
</dbReference>
<dbReference type="STRING" id="617002.SAMN05660653_00116"/>